<keyword evidence="6" id="KW-1185">Reference proteome</keyword>
<dbReference type="GO" id="GO:0006396">
    <property type="term" value="P:RNA processing"/>
    <property type="evidence" value="ECO:0007669"/>
    <property type="project" value="InterPro"/>
</dbReference>
<dbReference type="EMBL" id="JAAPAO010000059">
    <property type="protein sequence ID" value="KAF4674652.1"/>
    <property type="molecule type" value="Genomic_DNA"/>
</dbReference>
<dbReference type="PROSITE" id="PS50126">
    <property type="entry name" value="S1"/>
    <property type="match status" value="1"/>
</dbReference>
<organism evidence="5 6">
    <name type="scientific">Perkinsus chesapeaki</name>
    <name type="common">Clam parasite</name>
    <name type="synonym">Perkinsus andrewsi</name>
    <dbReference type="NCBI Taxonomy" id="330153"/>
    <lineage>
        <taxon>Eukaryota</taxon>
        <taxon>Sar</taxon>
        <taxon>Alveolata</taxon>
        <taxon>Perkinsozoa</taxon>
        <taxon>Perkinsea</taxon>
        <taxon>Perkinsida</taxon>
        <taxon>Perkinsidae</taxon>
        <taxon>Perkinsus</taxon>
    </lineage>
</organism>
<dbReference type="SUPFAM" id="SSF50249">
    <property type="entry name" value="Nucleic acid-binding proteins"/>
    <property type="match status" value="1"/>
</dbReference>
<name>A0A7J6MSU4_PERCH</name>
<keyword evidence="3" id="KW-0271">Exosome</keyword>
<keyword evidence="2" id="KW-0963">Cytoplasm</keyword>
<dbReference type="GO" id="GO:0005730">
    <property type="term" value="C:nucleolus"/>
    <property type="evidence" value="ECO:0007669"/>
    <property type="project" value="UniProtKB-SubCell"/>
</dbReference>
<dbReference type="Proteomes" id="UP000591131">
    <property type="component" value="Unassembled WGS sequence"/>
</dbReference>
<dbReference type="GO" id="GO:0000176">
    <property type="term" value="C:nuclear exosome (RNase complex)"/>
    <property type="evidence" value="ECO:0007669"/>
    <property type="project" value="TreeGrafter"/>
</dbReference>
<dbReference type="Gene3D" id="2.40.50.140">
    <property type="entry name" value="Nucleic acid-binding proteins"/>
    <property type="match status" value="1"/>
</dbReference>
<accession>A0A7J6MSU4</accession>
<reference evidence="5 6" key="1">
    <citation type="submission" date="2020-04" db="EMBL/GenBank/DDBJ databases">
        <title>Perkinsus chesapeaki whole genome sequence.</title>
        <authorList>
            <person name="Bogema D.R."/>
        </authorList>
    </citation>
    <scope>NUCLEOTIDE SEQUENCE [LARGE SCALE GENOMIC DNA]</scope>
    <source>
        <strain evidence="5">ATCC PRA-425</strain>
    </source>
</reference>
<feature type="domain" description="S1 motif" evidence="4">
    <location>
        <begin position="68"/>
        <end position="148"/>
    </location>
</feature>
<dbReference type="InterPro" id="IPR012340">
    <property type="entry name" value="NA-bd_OB-fold"/>
</dbReference>
<evidence type="ECO:0000256" key="3">
    <source>
        <dbReference type="ARBA" id="ARBA00022835"/>
    </source>
</evidence>
<dbReference type="InterPro" id="IPR003029">
    <property type="entry name" value="S1_domain"/>
</dbReference>
<dbReference type="Pfam" id="PF10447">
    <property type="entry name" value="EXOSC1"/>
    <property type="match status" value="1"/>
</dbReference>
<dbReference type="PANTHER" id="PTHR12686">
    <property type="entry name" value="3'-5' EXORIBONUCLEASE CSL4-RELATED"/>
    <property type="match status" value="1"/>
</dbReference>
<dbReference type="GO" id="GO:0003723">
    <property type="term" value="F:RNA binding"/>
    <property type="evidence" value="ECO:0007669"/>
    <property type="project" value="InterPro"/>
</dbReference>
<gene>
    <name evidence="5" type="primary">EXOSC1</name>
    <name evidence="5" type="ORF">FOL47_008852</name>
</gene>
<evidence type="ECO:0000259" key="4">
    <source>
        <dbReference type="PROSITE" id="PS50126"/>
    </source>
</evidence>
<sequence>MSNGEIGSFVSFGDFVWVPEGVEVTAASGLKSLGDGQYTSAKVGTVKVEDNKLVIEGPTAPFVPPSVGDIVYARVARITRLKAECVIVGDHAGRVNSCGFRGHIRVQDVRYYDIDAVAIEDCFRPGDLVRCKVLSMGDSRSYLLTTSGTDASLGVVMATSVNGHPLVPISWRLMKCSVTGELEKRKVARPVWLKDEENGLISSTRPGGLGRDNGYYVERRNDKASLDKKTLWYLY</sequence>
<proteinExistence type="predicted"/>
<dbReference type="PANTHER" id="PTHR12686:SF8">
    <property type="entry name" value="EXOSOME COMPLEX COMPONENT CSL4"/>
    <property type="match status" value="1"/>
</dbReference>
<protein>
    <submittedName>
        <fullName evidence="5">Exosome complex component CSL4</fullName>
    </submittedName>
</protein>
<dbReference type="AlphaFoldDB" id="A0A7J6MSU4"/>
<dbReference type="GO" id="GO:0005737">
    <property type="term" value="C:cytoplasm"/>
    <property type="evidence" value="ECO:0007669"/>
    <property type="project" value="TreeGrafter"/>
</dbReference>
<evidence type="ECO:0000256" key="1">
    <source>
        <dbReference type="ARBA" id="ARBA00004604"/>
    </source>
</evidence>
<evidence type="ECO:0000313" key="6">
    <source>
        <dbReference type="Proteomes" id="UP000591131"/>
    </source>
</evidence>
<dbReference type="OrthoDB" id="440760at2759"/>
<comment type="subcellular location">
    <subcellularLocation>
        <location evidence="1">Nucleus</location>
        <location evidence="1">Nucleolus</location>
    </subcellularLocation>
</comment>
<evidence type="ECO:0000313" key="5">
    <source>
        <dbReference type="EMBL" id="KAF4674652.1"/>
    </source>
</evidence>
<comment type="caution">
    <text evidence="5">The sequence shown here is derived from an EMBL/GenBank/DDBJ whole genome shotgun (WGS) entry which is preliminary data.</text>
</comment>
<dbReference type="InterPro" id="IPR019495">
    <property type="entry name" value="EXOSC1_C"/>
</dbReference>
<dbReference type="InterPro" id="IPR039771">
    <property type="entry name" value="Csl4"/>
</dbReference>
<evidence type="ECO:0000256" key="2">
    <source>
        <dbReference type="ARBA" id="ARBA00022490"/>
    </source>
</evidence>